<evidence type="ECO:0000259" key="1">
    <source>
        <dbReference type="Pfam" id="PF07894"/>
    </source>
</evidence>
<feature type="domain" description="Scaffolding anchor of CK1" evidence="1">
    <location>
        <begin position="6"/>
        <end position="58"/>
    </location>
</feature>
<dbReference type="Proteomes" id="UP001211005">
    <property type="component" value="Plasmid unnamed2"/>
</dbReference>
<protein>
    <submittedName>
        <fullName evidence="2">FAM83 family protein</fullName>
    </submittedName>
</protein>
<dbReference type="Pfam" id="PF07894">
    <property type="entry name" value="SACK1"/>
    <property type="match status" value="1"/>
</dbReference>
<name>A0ABY7LVA7_9BACT</name>
<geneLocation type="plasmid" evidence="2 3">
    <name>unnamed2</name>
</geneLocation>
<dbReference type="EMBL" id="CP114769">
    <property type="protein sequence ID" value="WBA44314.1"/>
    <property type="molecule type" value="Genomic_DNA"/>
</dbReference>
<sequence>MQSVAHFQSIKPAILAEIKQAKTSIKVSVAWFTDQDLFTALISQLQRRVAVSLLIRNDYINNRPESLP</sequence>
<reference evidence="2 3" key="1">
    <citation type="submission" date="2022-12" db="EMBL/GenBank/DDBJ databases">
        <title>Hymenobacter canadensis sp. nov. isolated from lake water of the Cambridge Bay, Canada.</title>
        <authorList>
            <person name="Kim W.H."/>
            <person name="Lee Y.M."/>
        </authorList>
    </citation>
    <scope>NUCLEOTIDE SEQUENCE [LARGE SCALE GENOMIC DNA]</scope>
    <source>
        <strain evidence="2 3">PAMC 29467</strain>
        <plasmid evidence="2 3">unnamed2</plasmid>
    </source>
</reference>
<accession>A0ABY7LVA7</accession>
<keyword evidence="2" id="KW-0614">Plasmid</keyword>
<dbReference type="InterPro" id="IPR012461">
    <property type="entry name" value="SACK1"/>
</dbReference>
<proteinExistence type="predicted"/>
<organism evidence="2 3">
    <name type="scientific">Hymenobacter canadensis</name>
    <dbReference type="NCBI Taxonomy" id="2999067"/>
    <lineage>
        <taxon>Bacteria</taxon>
        <taxon>Pseudomonadati</taxon>
        <taxon>Bacteroidota</taxon>
        <taxon>Cytophagia</taxon>
        <taxon>Cytophagales</taxon>
        <taxon>Hymenobacteraceae</taxon>
        <taxon>Hymenobacter</taxon>
    </lineage>
</organism>
<dbReference type="SUPFAM" id="SSF56024">
    <property type="entry name" value="Phospholipase D/nuclease"/>
    <property type="match status" value="1"/>
</dbReference>
<evidence type="ECO:0000313" key="3">
    <source>
        <dbReference type="Proteomes" id="UP001211005"/>
    </source>
</evidence>
<evidence type="ECO:0000313" key="2">
    <source>
        <dbReference type="EMBL" id="WBA44314.1"/>
    </source>
</evidence>
<keyword evidence="3" id="KW-1185">Reference proteome</keyword>
<gene>
    <name evidence="2" type="ORF">O3303_21140</name>
</gene>
<dbReference type="Gene3D" id="3.30.870.10">
    <property type="entry name" value="Endonuclease Chain A"/>
    <property type="match status" value="1"/>
</dbReference>